<keyword evidence="2" id="KW-1185">Reference proteome</keyword>
<sequence length="453" mass="51960">MILIKTDNVILNTNLTNEKNSENKSVFSKKSSLSSADLELSMIDNESISSENVSKIKQKLDYFYHLNHKDDIDLKSHLKINSNGIGVKSEKDEKDEKDEKGTKEETDFLNLEGLLLTQGKIYSQIRYQTKKVDIEKKSLFNYENKRTPVSHKITTENNLKVVIDLKLNKNIGISASESKKENKLDIDGLGVFAERKVVTQKVDSVEKKKNTNHNAEKIDNKLKTHQFIESNKKQLESNIESSIESNIENKGSSYKEKRSFSKDNTALKIKENALGTQNNIIEKAEYSTDKNTHLKSNGIDNNNLLFNTEKPSTSIDKSDGKKVREEFNQEVNNFPFFNTINQKYQQKIQDPLIDKKLLDIPALSLLYKEVSKITQPPTITYVFKKWGNELHQMKINFDAYKNIQLIASTGRVYQSSLENFNQYQGRLALSLEHDNYSMPINAIDPSDDKEDEK</sequence>
<evidence type="ECO:0000313" key="2">
    <source>
        <dbReference type="Proteomes" id="UP000614721"/>
    </source>
</evidence>
<dbReference type="EMBL" id="JADSJP010000031">
    <property type="protein sequence ID" value="MBG2880633.1"/>
    <property type="molecule type" value="Genomic_DNA"/>
</dbReference>
<gene>
    <name evidence="1" type="ORF">I4902_15335</name>
</gene>
<proteinExistence type="predicted"/>
<evidence type="ECO:0008006" key="3">
    <source>
        <dbReference type="Google" id="ProtNLM"/>
    </source>
</evidence>
<evidence type="ECO:0000313" key="1">
    <source>
        <dbReference type="EMBL" id="MBG2880633.1"/>
    </source>
</evidence>
<reference evidence="1 2" key="1">
    <citation type="submission" date="2020-11" db="EMBL/GenBank/DDBJ databases">
        <title>Enhanced detection system for hospital associated transmission using whole genome sequencing surveillance.</title>
        <authorList>
            <person name="Harrison L.H."/>
            <person name="Van Tyne D."/>
            <person name="Marsh J.W."/>
            <person name="Griffith M.P."/>
            <person name="Snyder D.J."/>
            <person name="Cooper V.S."/>
            <person name="Mustapha M."/>
        </authorList>
    </citation>
    <scope>NUCLEOTIDE SEQUENCE [LARGE SCALE GENOMIC DNA]</scope>
    <source>
        <strain evidence="1 2">PR00075</strain>
    </source>
</reference>
<accession>A0ABS0IX69</accession>
<protein>
    <recommendedName>
        <fullName evidence="3">Type III secretion protein</fullName>
    </recommendedName>
</protein>
<dbReference type="RefSeq" id="WP_196567392.1">
    <property type="nucleotide sequence ID" value="NZ_JADRYY010000015.1"/>
</dbReference>
<dbReference type="Proteomes" id="UP000614721">
    <property type="component" value="Unassembled WGS sequence"/>
</dbReference>
<name>A0ABS0IX69_9GAMM</name>
<organism evidence="1 2">
    <name type="scientific">Proteus alimentorum</name>
    <dbReference type="NCBI Taxonomy" id="1973495"/>
    <lineage>
        <taxon>Bacteria</taxon>
        <taxon>Pseudomonadati</taxon>
        <taxon>Pseudomonadota</taxon>
        <taxon>Gammaproteobacteria</taxon>
        <taxon>Enterobacterales</taxon>
        <taxon>Morganellaceae</taxon>
        <taxon>Proteus</taxon>
    </lineage>
</organism>
<comment type="caution">
    <text evidence="1">The sequence shown here is derived from an EMBL/GenBank/DDBJ whole genome shotgun (WGS) entry which is preliminary data.</text>
</comment>